<evidence type="ECO:0000259" key="18">
    <source>
        <dbReference type="PROSITE" id="PS51975"/>
    </source>
</evidence>
<sequence length="214" mass="23197">MNRNDRMKQGPSMEEEESARRAGCRMVAGVDEAGRGPLAGPVVAAAVVLPKGYVPDGLNDSKQLTERKREKLFDALMQDDSVLKGIACASVEEIDALNILRATHLAMARAVEALPVAADFCLVDGLPVKGLSVPHRAIVKGDAKCLSIAAASVLAKVFRDRLMAELDREFPVYGFARHKGYGTKVHLDAIHRYGITVHHRRSFGPVAQMALPFV</sequence>
<dbReference type="GO" id="GO:0004523">
    <property type="term" value="F:RNA-DNA hybrid ribonuclease activity"/>
    <property type="evidence" value="ECO:0007669"/>
    <property type="project" value="UniProtKB-UniRule"/>
</dbReference>
<dbReference type="InterPro" id="IPR024567">
    <property type="entry name" value="RNase_HII/HIII_dom"/>
</dbReference>
<dbReference type="AlphaFoldDB" id="A0A1H6L6T6"/>
<dbReference type="RefSeq" id="WP_245741071.1">
    <property type="nucleotide sequence ID" value="NZ_JACVVN010000001.1"/>
</dbReference>
<evidence type="ECO:0000256" key="1">
    <source>
        <dbReference type="ARBA" id="ARBA00000077"/>
    </source>
</evidence>
<evidence type="ECO:0000256" key="7">
    <source>
        <dbReference type="ARBA" id="ARBA00019179"/>
    </source>
</evidence>
<feature type="region of interest" description="Disordered" evidence="17">
    <location>
        <begin position="1"/>
        <end position="22"/>
    </location>
</feature>
<dbReference type="InterPro" id="IPR001352">
    <property type="entry name" value="RNase_HII/HIII"/>
</dbReference>
<dbReference type="STRING" id="1679444.PYTT_0912"/>
<evidence type="ECO:0000256" key="4">
    <source>
        <dbReference type="ARBA" id="ARBA00004496"/>
    </source>
</evidence>
<dbReference type="Gene3D" id="3.30.420.10">
    <property type="entry name" value="Ribonuclease H-like superfamily/Ribonuclease H"/>
    <property type="match status" value="1"/>
</dbReference>
<evidence type="ECO:0000256" key="6">
    <source>
        <dbReference type="ARBA" id="ARBA00012180"/>
    </source>
</evidence>
<dbReference type="InterPro" id="IPR036397">
    <property type="entry name" value="RNaseH_sf"/>
</dbReference>
<dbReference type="PANTHER" id="PTHR10954">
    <property type="entry name" value="RIBONUCLEASE H2 SUBUNIT A"/>
    <property type="match status" value="1"/>
</dbReference>
<evidence type="ECO:0000256" key="10">
    <source>
        <dbReference type="ARBA" id="ARBA00022723"/>
    </source>
</evidence>
<organism evidence="19 20">
    <name type="scientific">Akkermansia glycaniphila</name>
    <dbReference type="NCBI Taxonomy" id="1679444"/>
    <lineage>
        <taxon>Bacteria</taxon>
        <taxon>Pseudomonadati</taxon>
        <taxon>Verrucomicrobiota</taxon>
        <taxon>Verrucomicrobiia</taxon>
        <taxon>Verrucomicrobiales</taxon>
        <taxon>Akkermansiaceae</taxon>
        <taxon>Akkermansia</taxon>
    </lineage>
</organism>
<dbReference type="Proteomes" id="UP000176204">
    <property type="component" value="Chromosome I"/>
</dbReference>
<feature type="binding site" evidence="14 15">
    <location>
        <position position="124"/>
    </location>
    <ligand>
        <name>a divalent metal cation</name>
        <dbReference type="ChEBI" id="CHEBI:60240"/>
    </ligand>
</feature>
<evidence type="ECO:0000256" key="8">
    <source>
        <dbReference type="ARBA" id="ARBA00022490"/>
    </source>
</evidence>
<dbReference type="GO" id="GO:0043137">
    <property type="term" value="P:DNA replication, removal of RNA primer"/>
    <property type="evidence" value="ECO:0007669"/>
    <property type="project" value="TreeGrafter"/>
</dbReference>
<proteinExistence type="inferred from homology"/>
<keyword evidence="13 14" id="KW-0464">Manganese</keyword>
<comment type="similarity">
    <text evidence="5 14 16">Belongs to the RNase HII family.</text>
</comment>
<evidence type="ECO:0000256" key="12">
    <source>
        <dbReference type="ARBA" id="ARBA00022801"/>
    </source>
</evidence>
<dbReference type="FunFam" id="3.30.420.10:FF:000006">
    <property type="entry name" value="Ribonuclease HII"/>
    <property type="match status" value="1"/>
</dbReference>
<dbReference type="Pfam" id="PF01351">
    <property type="entry name" value="RNase_HII"/>
    <property type="match status" value="1"/>
</dbReference>
<accession>A0A1H6L6T6</accession>
<keyword evidence="9 14" id="KW-0540">Nuclease</keyword>
<comment type="function">
    <text evidence="3 14 16">Endonuclease that specifically degrades the RNA of RNA-DNA hybrids.</text>
</comment>
<dbReference type="HAMAP" id="MF_00052_B">
    <property type="entry name" value="RNase_HII_B"/>
    <property type="match status" value="1"/>
</dbReference>
<evidence type="ECO:0000256" key="17">
    <source>
        <dbReference type="SAM" id="MobiDB-lite"/>
    </source>
</evidence>
<dbReference type="GO" id="GO:0030145">
    <property type="term" value="F:manganese ion binding"/>
    <property type="evidence" value="ECO:0007669"/>
    <property type="project" value="UniProtKB-UniRule"/>
</dbReference>
<evidence type="ECO:0000256" key="2">
    <source>
        <dbReference type="ARBA" id="ARBA00001946"/>
    </source>
</evidence>
<dbReference type="SUPFAM" id="SSF53098">
    <property type="entry name" value="Ribonuclease H-like"/>
    <property type="match status" value="1"/>
</dbReference>
<feature type="domain" description="RNase H type-2" evidence="18">
    <location>
        <begin position="25"/>
        <end position="214"/>
    </location>
</feature>
<keyword evidence="10 14" id="KW-0479">Metal-binding</keyword>
<dbReference type="PROSITE" id="PS51975">
    <property type="entry name" value="RNASE_H_2"/>
    <property type="match status" value="1"/>
</dbReference>
<dbReference type="CDD" id="cd07182">
    <property type="entry name" value="RNase_HII_bacteria_HII_like"/>
    <property type="match status" value="1"/>
</dbReference>
<keyword evidence="12 14" id="KW-0378">Hydrolase</keyword>
<comment type="subcellular location">
    <subcellularLocation>
        <location evidence="4 14">Cytoplasm</location>
    </subcellularLocation>
</comment>
<comment type="catalytic activity">
    <reaction evidence="1 14 15 16">
        <text>Endonucleolytic cleavage to 5'-phosphomonoester.</text>
        <dbReference type="EC" id="3.1.26.4"/>
    </reaction>
</comment>
<dbReference type="GO" id="GO:0032299">
    <property type="term" value="C:ribonuclease H2 complex"/>
    <property type="evidence" value="ECO:0007669"/>
    <property type="project" value="TreeGrafter"/>
</dbReference>
<feature type="binding site" evidence="14 15">
    <location>
        <position position="32"/>
    </location>
    <ligand>
        <name>a divalent metal cation</name>
        <dbReference type="ChEBI" id="CHEBI:60240"/>
    </ligand>
</feature>
<dbReference type="GO" id="GO:0006298">
    <property type="term" value="P:mismatch repair"/>
    <property type="evidence" value="ECO:0007669"/>
    <property type="project" value="TreeGrafter"/>
</dbReference>
<keyword evidence="8 14" id="KW-0963">Cytoplasm</keyword>
<evidence type="ECO:0000256" key="15">
    <source>
        <dbReference type="PROSITE-ProRule" id="PRU01319"/>
    </source>
</evidence>
<evidence type="ECO:0000256" key="16">
    <source>
        <dbReference type="RuleBase" id="RU003515"/>
    </source>
</evidence>
<dbReference type="EMBL" id="LT629973">
    <property type="protein sequence ID" value="SEH80929.1"/>
    <property type="molecule type" value="Genomic_DNA"/>
</dbReference>
<evidence type="ECO:0000256" key="3">
    <source>
        <dbReference type="ARBA" id="ARBA00004065"/>
    </source>
</evidence>
<dbReference type="InterPro" id="IPR022898">
    <property type="entry name" value="RNase_HII"/>
</dbReference>
<dbReference type="GO" id="GO:0005737">
    <property type="term" value="C:cytoplasm"/>
    <property type="evidence" value="ECO:0007669"/>
    <property type="project" value="UniProtKB-SubCell"/>
</dbReference>
<keyword evidence="11 14" id="KW-0255">Endonuclease</keyword>
<feature type="binding site" evidence="14 15">
    <location>
        <position position="31"/>
    </location>
    <ligand>
        <name>a divalent metal cation</name>
        <dbReference type="ChEBI" id="CHEBI:60240"/>
    </ligand>
</feature>
<dbReference type="EC" id="3.1.26.4" evidence="6 14"/>
<keyword evidence="20" id="KW-1185">Reference proteome</keyword>
<dbReference type="NCBIfam" id="NF000595">
    <property type="entry name" value="PRK00015.1-3"/>
    <property type="match status" value="1"/>
</dbReference>
<dbReference type="PANTHER" id="PTHR10954:SF18">
    <property type="entry name" value="RIBONUCLEASE HII"/>
    <property type="match status" value="1"/>
</dbReference>
<dbReference type="InterPro" id="IPR012337">
    <property type="entry name" value="RNaseH-like_sf"/>
</dbReference>
<evidence type="ECO:0000256" key="14">
    <source>
        <dbReference type="HAMAP-Rule" id="MF_00052"/>
    </source>
</evidence>
<evidence type="ECO:0000256" key="5">
    <source>
        <dbReference type="ARBA" id="ARBA00007383"/>
    </source>
</evidence>
<evidence type="ECO:0000256" key="9">
    <source>
        <dbReference type="ARBA" id="ARBA00022722"/>
    </source>
</evidence>
<evidence type="ECO:0000313" key="20">
    <source>
        <dbReference type="Proteomes" id="UP000176204"/>
    </source>
</evidence>
<evidence type="ECO:0000256" key="11">
    <source>
        <dbReference type="ARBA" id="ARBA00022759"/>
    </source>
</evidence>
<dbReference type="GO" id="GO:0003723">
    <property type="term" value="F:RNA binding"/>
    <property type="evidence" value="ECO:0007669"/>
    <property type="project" value="UniProtKB-UniRule"/>
</dbReference>
<reference evidence="20" key="1">
    <citation type="submission" date="2016-09" db="EMBL/GenBank/DDBJ databases">
        <authorList>
            <person name="Koehorst J."/>
        </authorList>
    </citation>
    <scope>NUCLEOTIDE SEQUENCE [LARGE SCALE GENOMIC DNA]</scope>
</reference>
<dbReference type="KEGG" id="agl:PYTT_0912"/>
<evidence type="ECO:0000256" key="13">
    <source>
        <dbReference type="ARBA" id="ARBA00023211"/>
    </source>
</evidence>
<comment type="cofactor">
    <cofactor evidence="2">
        <name>Mg(2+)</name>
        <dbReference type="ChEBI" id="CHEBI:18420"/>
    </cofactor>
</comment>
<dbReference type="NCBIfam" id="NF000594">
    <property type="entry name" value="PRK00015.1-1"/>
    <property type="match status" value="1"/>
</dbReference>
<evidence type="ECO:0000313" key="19">
    <source>
        <dbReference type="EMBL" id="SEH80929.1"/>
    </source>
</evidence>
<comment type="cofactor">
    <cofactor evidence="14 15">
        <name>Mn(2+)</name>
        <dbReference type="ChEBI" id="CHEBI:29035"/>
    </cofactor>
    <cofactor evidence="14 15">
        <name>Mg(2+)</name>
        <dbReference type="ChEBI" id="CHEBI:18420"/>
    </cofactor>
    <text evidence="14 15">Manganese or magnesium. Binds 1 divalent metal ion per monomer in the absence of substrate. May bind a second metal ion after substrate binding.</text>
</comment>
<gene>
    <name evidence="14" type="primary">rnhB</name>
    <name evidence="19" type="ORF">PYTT_0912</name>
</gene>
<name>A0A1H6L6T6_9BACT</name>
<protein>
    <recommendedName>
        <fullName evidence="7 14">Ribonuclease HII</fullName>
        <shortName evidence="14">RNase HII</shortName>
        <ecNumber evidence="6 14">3.1.26.4</ecNumber>
    </recommendedName>
</protein>